<sequence>MNAHALLTSQGWLGTGHALDSRLTDYGAPTYKQKGHRGLAYDPSQKQEATAGNGLVKPLLISRRHD</sequence>
<protein>
    <submittedName>
        <fullName evidence="1">Uncharacterized protein</fullName>
    </submittedName>
</protein>
<proteinExistence type="predicted"/>
<dbReference type="EMBL" id="JAPDRQ010000299">
    <property type="protein sequence ID" value="KAJ9650885.1"/>
    <property type="molecule type" value="Genomic_DNA"/>
</dbReference>
<accession>A0ACC2ZTL3</accession>
<keyword evidence="2" id="KW-1185">Reference proteome</keyword>
<feature type="non-terminal residue" evidence="1">
    <location>
        <position position="66"/>
    </location>
</feature>
<evidence type="ECO:0000313" key="1">
    <source>
        <dbReference type="EMBL" id="KAJ9650885.1"/>
    </source>
</evidence>
<gene>
    <name evidence="1" type="ORF">H2198_009825</name>
</gene>
<dbReference type="Proteomes" id="UP001172386">
    <property type="component" value="Unassembled WGS sequence"/>
</dbReference>
<reference evidence="1" key="1">
    <citation type="submission" date="2022-10" db="EMBL/GenBank/DDBJ databases">
        <title>Culturing micro-colonial fungi from biological soil crusts in the Mojave desert and describing Neophaeococcomyces mojavensis, and introducing the new genera and species Taxawa tesnikishii.</title>
        <authorList>
            <person name="Kurbessoian T."/>
            <person name="Stajich J.E."/>
        </authorList>
    </citation>
    <scope>NUCLEOTIDE SEQUENCE</scope>
    <source>
        <strain evidence="1">JES_112</strain>
    </source>
</reference>
<name>A0ACC2ZTL3_9EURO</name>
<evidence type="ECO:0000313" key="2">
    <source>
        <dbReference type="Proteomes" id="UP001172386"/>
    </source>
</evidence>
<comment type="caution">
    <text evidence="1">The sequence shown here is derived from an EMBL/GenBank/DDBJ whole genome shotgun (WGS) entry which is preliminary data.</text>
</comment>
<organism evidence="1 2">
    <name type="scientific">Neophaeococcomyces mojaviensis</name>
    <dbReference type="NCBI Taxonomy" id="3383035"/>
    <lineage>
        <taxon>Eukaryota</taxon>
        <taxon>Fungi</taxon>
        <taxon>Dikarya</taxon>
        <taxon>Ascomycota</taxon>
        <taxon>Pezizomycotina</taxon>
        <taxon>Eurotiomycetes</taxon>
        <taxon>Chaetothyriomycetidae</taxon>
        <taxon>Chaetothyriales</taxon>
        <taxon>Chaetothyriales incertae sedis</taxon>
        <taxon>Neophaeococcomyces</taxon>
    </lineage>
</organism>